<dbReference type="Proteomes" id="UP000765509">
    <property type="component" value="Unassembled WGS sequence"/>
</dbReference>
<keyword evidence="2" id="KW-1185">Reference proteome</keyword>
<sequence length="112" mass="12585">MGLLSPKGNQKNSADLKSFIQKGKGQIPENVHGMRSAVDWHCWLLLNVPNKDLAKLPAQQTPEERKGAVEVAGHLGYLTAETFNDLSKEIQLQALCIYCQNELHKLFPQRFT</sequence>
<evidence type="ECO:0000313" key="1">
    <source>
        <dbReference type="EMBL" id="MBW0477443.1"/>
    </source>
</evidence>
<protein>
    <submittedName>
        <fullName evidence="1">Uncharacterized protein</fullName>
    </submittedName>
</protein>
<comment type="caution">
    <text evidence="1">The sequence shown here is derived from an EMBL/GenBank/DDBJ whole genome shotgun (WGS) entry which is preliminary data.</text>
</comment>
<evidence type="ECO:0000313" key="2">
    <source>
        <dbReference type="Proteomes" id="UP000765509"/>
    </source>
</evidence>
<organism evidence="1 2">
    <name type="scientific">Austropuccinia psidii MF-1</name>
    <dbReference type="NCBI Taxonomy" id="1389203"/>
    <lineage>
        <taxon>Eukaryota</taxon>
        <taxon>Fungi</taxon>
        <taxon>Dikarya</taxon>
        <taxon>Basidiomycota</taxon>
        <taxon>Pucciniomycotina</taxon>
        <taxon>Pucciniomycetes</taxon>
        <taxon>Pucciniales</taxon>
        <taxon>Sphaerophragmiaceae</taxon>
        <taxon>Austropuccinia</taxon>
    </lineage>
</organism>
<dbReference type="EMBL" id="AVOT02004813">
    <property type="protein sequence ID" value="MBW0477443.1"/>
    <property type="molecule type" value="Genomic_DNA"/>
</dbReference>
<proteinExistence type="predicted"/>
<name>A0A9Q3GRJ4_9BASI</name>
<gene>
    <name evidence="1" type="ORF">O181_017158</name>
</gene>
<dbReference type="AlphaFoldDB" id="A0A9Q3GRJ4"/>
<reference evidence="1" key="1">
    <citation type="submission" date="2021-03" db="EMBL/GenBank/DDBJ databases">
        <title>Draft genome sequence of rust myrtle Austropuccinia psidii MF-1, a brazilian biotype.</title>
        <authorList>
            <person name="Quecine M.C."/>
            <person name="Pachon D.M.R."/>
            <person name="Bonatelli M.L."/>
            <person name="Correr F.H."/>
            <person name="Franceschini L.M."/>
            <person name="Leite T.F."/>
            <person name="Margarido G.R.A."/>
            <person name="Almeida C.A."/>
            <person name="Ferrarezi J.A."/>
            <person name="Labate C.A."/>
        </authorList>
    </citation>
    <scope>NUCLEOTIDE SEQUENCE</scope>
    <source>
        <strain evidence="1">MF-1</strain>
    </source>
</reference>
<accession>A0A9Q3GRJ4</accession>